<name>A0A2P2PQ28_RHIMU</name>
<organism evidence="1">
    <name type="scientific">Rhizophora mucronata</name>
    <name type="common">Asiatic mangrove</name>
    <dbReference type="NCBI Taxonomy" id="61149"/>
    <lineage>
        <taxon>Eukaryota</taxon>
        <taxon>Viridiplantae</taxon>
        <taxon>Streptophyta</taxon>
        <taxon>Embryophyta</taxon>
        <taxon>Tracheophyta</taxon>
        <taxon>Spermatophyta</taxon>
        <taxon>Magnoliopsida</taxon>
        <taxon>eudicotyledons</taxon>
        <taxon>Gunneridae</taxon>
        <taxon>Pentapetalae</taxon>
        <taxon>rosids</taxon>
        <taxon>fabids</taxon>
        <taxon>Malpighiales</taxon>
        <taxon>Rhizophoraceae</taxon>
        <taxon>Rhizophora</taxon>
    </lineage>
</organism>
<evidence type="ECO:0000313" key="1">
    <source>
        <dbReference type="EMBL" id="MBX56801.1"/>
    </source>
</evidence>
<reference evidence="1" key="1">
    <citation type="submission" date="2018-02" db="EMBL/GenBank/DDBJ databases">
        <title>Rhizophora mucronata_Transcriptome.</title>
        <authorList>
            <person name="Meera S.P."/>
            <person name="Sreeshan A."/>
            <person name="Augustine A."/>
        </authorList>
    </citation>
    <scope>NUCLEOTIDE SEQUENCE</scope>
    <source>
        <tissue evidence="1">Leaf</tissue>
    </source>
</reference>
<accession>A0A2P2PQ28</accession>
<dbReference type="AlphaFoldDB" id="A0A2P2PQ28"/>
<protein>
    <submittedName>
        <fullName evidence="1">Uncharacterized protein</fullName>
    </submittedName>
</protein>
<sequence length="22" mass="2598">MPVLHCHLFLSDYQFYLADITA</sequence>
<proteinExistence type="predicted"/>
<dbReference type="EMBL" id="GGEC01076317">
    <property type="protein sequence ID" value="MBX56801.1"/>
    <property type="molecule type" value="Transcribed_RNA"/>
</dbReference>